<comment type="similarity">
    <text evidence="3">Belongs to the glycosyltransferase 11 family.</text>
</comment>
<dbReference type="AlphaFoldDB" id="A0A0N5A9S8"/>
<keyword evidence="3" id="KW-0333">Golgi apparatus</keyword>
<organism evidence="4 5">
    <name type="scientific">Syphacia muris</name>
    <dbReference type="NCBI Taxonomy" id="451379"/>
    <lineage>
        <taxon>Eukaryota</taxon>
        <taxon>Metazoa</taxon>
        <taxon>Ecdysozoa</taxon>
        <taxon>Nematoda</taxon>
        <taxon>Chromadorea</taxon>
        <taxon>Rhabditida</taxon>
        <taxon>Spirurina</taxon>
        <taxon>Oxyuridomorpha</taxon>
        <taxon>Oxyuroidea</taxon>
        <taxon>Oxyuridae</taxon>
        <taxon>Syphacia</taxon>
    </lineage>
</organism>
<dbReference type="CDD" id="cd11301">
    <property type="entry name" value="Fut1_Fut2_like"/>
    <property type="match status" value="1"/>
</dbReference>
<dbReference type="UniPathway" id="UPA00378"/>
<dbReference type="GO" id="GO:0032580">
    <property type="term" value="C:Golgi cisterna membrane"/>
    <property type="evidence" value="ECO:0007669"/>
    <property type="project" value="UniProtKB-SubCell"/>
</dbReference>
<name>A0A0N5A9S8_9BILA</name>
<dbReference type="PANTHER" id="PTHR11927:SF9">
    <property type="entry name" value="L-FUCOSYLTRANSFERASE"/>
    <property type="match status" value="1"/>
</dbReference>
<dbReference type="WBParaSite" id="SMUV_0000088301-mRNA-1">
    <property type="protein sequence ID" value="SMUV_0000088301-mRNA-1"/>
    <property type="gene ID" value="SMUV_0000088301"/>
</dbReference>
<dbReference type="EC" id="2.4.1.-" evidence="3"/>
<evidence type="ECO:0000313" key="4">
    <source>
        <dbReference type="Proteomes" id="UP000046393"/>
    </source>
</evidence>
<reference evidence="5" key="1">
    <citation type="submission" date="2017-02" db="UniProtKB">
        <authorList>
            <consortium name="WormBaseParasite"/>
        </authorList>
    </citation>
    <scope>IDENTIFICATION</scope>
</reference>
<keyword evidence="1 3" id="KW-0328">Glycosyltransferase</keyword>
<keyword evidence="3" id="KW-0812">Transmembrane</keyword>
<sequence>MKTWPDYIAQVRFDQPWELPVIHVIYSIEDLNLQNERYVFTDFDLSPGLGNEMFQYASILAAALDHNAKVIMPMRCSLRRAFDLDAVFVTSEVANSLLGIYGPQTRAEAQAAIKKVFTFLPGIRELAKKEFDSAMAERKKHLQTTASITTVGVHIRHGVDIVKISSNYNHGHATADRKYFLHAMNYFRKKYGTVLFIVASDDMKWAKENLFSNETGEIHFLPSKYREVDFATLAMCQHTIASTGTFSWWISYITGGEVTYYARWPREKSVLSTYVNKTDFFPPNWIPMV</sequence>
<evidence type="ECO:0000256" key="2">
    <source>
        <dbReference type="ARBA" id="ARBA00022679"/>
    </source>
</evidence>
<comment type="subcellular location">
    <subcellularLocation>
        <location evidence="3">Golgi apparatus</location>
        <location evidence="3">Golgi stack membrane</location>
        <topology evidence="3">Single-pass type II membrane protein</topology>
    </subcellularLocation>
</comment>
<protein>
    <recommendedName>
        <fullName evidence="3">L-Fucosyltransferase</fullName>
        <ecNumber evidence="3">2.4.1.-</ecNumber>
    </recommendedName>
</protein>
<evidence type="ECO:0000313" key="5">
    <source>
        <dbReference type="WBParaSite" id="SMUV_0000088301-mRNA-1"/>
    </source>
</evidence>
<keyword evidence="3" id="KW-0735">Signal-anchor</keyword>
<dbReference type="Pfam" id="PF01531">
    <property type="entry name" value="Glyco_transf_11"/>
    <property type="match status" value="1"/>
</dbReference>
<dbReference type="InterPro" id="IPR002516">
    <property type="entry name" value="Glyco_trans_11"/>
</dbReference>
<keyword evidence="3" id="KW-0325">Glycoprotein</keyword>
<comment type="pathway">
    <text evidence="3">Protein modification; protein glycosylation.</text>
</comment>
<dbReference type="Proteomes" id="UP000046393">
    <property type="component" value="Unplaced"/>
</dbReference>
<dbReference type="PANTHER" id="PTHR11927">
    <property type="entry name" value="GALACTOSIDE 2-L-FUCOSYLTRANSFERASE"/>
    <property type="match status" value="1"/>
</dbReference>
<dbReference type="GO" id="GO:0008107">
    <property type="term" value="F:galactoside 2-alpha-L-fucosyltransferase activity"/>
    <property type="evidence" value="ECO:0007669"/>
    <property type="project" value="InterPro"/>
</dbReference>
<evidence type="ECO:0000256" key="1">
    <source>
        <dbReference type="ARBA" id="ARBA00022676"/>
    </source>
</evidence>
<proteinExistence type="inferred from homology"/>
<dbReference type="STRING" id="451379.A0A0N5A9S8"/>
<accession>A0A0N5A9S8</accession>
<keyword evidence="2 3" id="KW-0808">Transferase</keyword>
<evidence type="ECO:0000256" key="3">
    <source>
        <dbReference type="RuleBase" id="RU363129"/>
    </source>
</evidence>
<dbReference type="GO" id="GO:0005975">
    <property type="term" value="P:carbohydrate metabolic process"/>
    <property type="evidence" value="ECO:0007669"/>
    <property type="project" value="InterPro"/>
</dbReference>
<keyword evidence="4" id="KW-1185">Reference proteome</keyword>